<accession>A0ABW9RSY8</accession>
<feature type="transmembrane region" description="Helical" evidence="6">
    <location>
        <begin position="455"/>
        <end position="477"/>
    </location>
</feature>
<gene>
    <name evidence="9" type="ORF">E1163_20225</name>
</gene>
<dbReference type="InterPro" id="IPR050250">
    <property type="entry name" value="Macrolide_Exporter_MacB"/>
</dbReference>
<dbReference type="NCBIfam" id="NF038404">
    <property type="entry name" value="perm_prefix_2"/>
    <property type="match status" value="1"/>
</dbReference>
<feature type="transmembrane region" description="Helical" evidence="6">
    <location>
        <begin position="97"/>
        <end position="119"/>
    </location>
</feature>
<dbReference type="InterPro" id="IPR047699">
    <property type="entry name" value="Permease_put_prefix"/>
</dbReference>
<evidence type="ECO:0000256" key="1">
    <source>
        <dbReference type="ARBA" id="ARBA00004651"/>
    </source>
</evidence>
<keyword evidence="10" id="KW-1185">Reference proteome</keyword>
<dbReference type="EMBL" id="SMLW01000621">
    <property type="protein sequence ID" value="MTI27294.1"/>
    <property type="molecule type" value="Genomic_DNA"/>
</dbReference>
<sequence>MPPKHKTTPPKLACRLLLWFLKEELAEEVLGDLDEKFYHTAAQRSVLQAKVNYWYQVLQYLRPFAMKKHRSNSKLFIMVQHNFKLSYRTFIRYKSSFLINLAGLSSGLACTLLIFLWIADELAMDKFHEKDEQLYQVYLNHEENGSIRTAPPTPGILAEALANEVPEVVTAVEDTDMDWFGNNFALSAGKEKIKARGKFSGKDYLNLFSFKLRSGDPEQVLDDKSSIVITESLALKLFGSLDVIGKSVDWHLLHFKGQAKVSGILYDLSGNSSEQFDFILPFTIFKDDLDSDGMHWGNFNSYTYAELANGADVKQLNKKLANFIKQKDEGSNVTVFMTKFSDIYLHGNYEAGVQTGGRIIYVTLFSIIGIFILLIACINFMNLTTARASRRLKEIGVKKTLGARRGGLFSQFMGEAIIMSVTALIIALVLVYMVIPQFNELTGKSISLQLTWKLVGITSGITLITGILAGSYPAIYLSGFRPINILKGKLNASFGEVWIRKGLVVFQFALSIIMIVSVLVVYQQINFAQTKNLGYDRTNVLKVPIEGKAVENIPVFLNELKQVPGVIEASCTSHSIVSSGSFTTGVSWPGKDPDQIIRFEQARVYHGFLETLGIQLAMGRSFSDHVDSEKSKIIFNETAIEAMGLENPIGTTVIMWGEEKEIIGVVKDFHYSSLHSMVEPMLFHFDTEFLQNVFIKIDSKQIGETISAIESFYNKFNSGYTLEYEFLDQNYQAQYIAEQRISTLSRFFAGVAIIISCLGLFGLAAFTAERRQKEIGVRKVLGASSFRIIALLSNDFTKMVLASIVIALPVSYMLAENWLSNFAYHIQLKWWLFGLAAVSSLIIAWLTVGIQTIKAALTNPVECLKDE</sequence>
<feature type="domain" description="ABC3 transporter permease C-terminal" evidence="7">
    <location>
        <begin position="367"/>
        <end position="478"/>
    </location>
</feature>
<feature type="transmembrane region" description="Helical" evidence="6">
    <location>
        <begin position="359"/>
        <end position="383"/>
    </location>
</feature>
<feature type="transmembrane region" description="Helical" evidence="6">
    <location>
        <begin position="498"/>
        <end position="522"/>
    </location>
</feature>
<evidence type="ECO:0000256" key="5">
    <source>
        <dbReference type="ARBA" id="ARBA00023136"/>
    </source>
</evidence>
<dbReference type="RefSeq" id="WP_155174296.1">
    <property type="nucleotide sequence ID" value="NZ_BAAAFL010000003.1"/>
</dbReference>
<dbReference type="Pfam" id="PF12704">
    <property type="entry name" value="MacB_PCD"/>
    <property type="match status" value="1"/>
</dbReference>
<evidence type="ECO:0000259" key="7">
    <source>
        <dbReference type="Pfam" id="PF02687"/>
    </source>
</evidence>
<proteinExistence type="predicted"/>
<dbReference type="InterPro" id="IPR025857">
    <property type="entry name" value="MacB_PCD"/>
</dbReference>
<evidence type="ECO:0000256" key="4">
    <source>
        <dbReference type="ARBA" id="ARBA00022989"/>
    </source>
</evidence>
<keyword evidence="4 6" id="KW-1133">Transmembrane helix</keyword>
<evidence type="ECO:0000313" key="10">
    <source>
        <dbReference type="Proteomes" id="UP000798808"/>
    </source>
</evidence>
<comment type="subcellular location">
    <subcellularLocation>
        <location evidence="1">Cell membrane</location>
        <topology evidence="1">Multi-pass membrane protein</topology>
    </subcellularLocation>
</comment>
<dbReference type="Proteomes" id="UP000798808">
    <property type="component" value="Unassembled WGS sequence"/>
</dbReference>
<comment type="caution">
    <text evidence="9">The sequence shown here is derived from an EMBL/GenBank/DDBJ whole genome shotgun (WGS) entry which is preliminary data.</text>
</comment>
<evidence type="ECO:0000256" key="6">
    <source>
        <dbReference type="SAM" id="Phobius"/>
    </source>
</evidence>
<keyword evidence="2" id="KW-1003">Cell membrane</keyword>
<evidence type="ECO:0000256" key="3">
    <source>
        <dbReference type="ARBA" id="ARBA00022692"/>
    </source>
</evidence>
<dbReference type="PANTHER" id="PTHR30572">
    <property type="entry name" value="MEMBRANE COMPONENT OF TRANSPORTER-RELATED"/>
    <property type="match status" value="1"/>
</dbReference>
<evidence type="ECO:0000259" key="8">
    <source>
        <dbReference type="Pfam" id="PF12704"/>
    </source>
</evidence>
<feature type="transmembrane region" description="Helical" evidence="6">
    <location>
        <begin position="747"/>
        <end position="768"/>
    </location>
</feature>
<reference evidence="9 10" key="1">
    <citation type="submission" date="2019-02" db="EMBL/GenBank/DDBJ databases">
        <authorList>
            <person name="Goldberg S.R."/>
            <person name="Haltli B.A."/>
            <person name="Correa H."/>
            <person name="Russell K.G."/>
        </authorList>
    </citation>
    <scope>NUCLEOTIDE SEQUENCE [LARGE SCALE GENOMIC DNA]</scope>
    <source>
        <strain evidence="9 10">JCM 16186</strain>
    </source>
</reference>
<feature type="transmembrane region" description="Helical" evidence="6">
    <location>
        <begin position="830"/>
        <end position="848"/>
    </location>
</feature>
<dbReference type="Pfam" id="PF02687">
    <property type="entry name" value="FtsX"/>
    <property type="match status" value="2"/>
</dbReference>
<dbReference type="InterPro" id="IPR003838">
    <property type="entry name" value="ABC3_permease_C"/>
</dbReference>
<protein>
    <submittedName>
        <fullName evidence="9">FtsX-like permease family protein</fullName>
    </submittedName>
</protein>
<name>A0ABW9RSY8_9BACT</name>
<evidence type="ECO:0000313" key="9">
    <source>
        <dbReference type="EMBL" id="MTI27294.1"/>
    </source>
</evidence>
<feature type="domain" description="ABC3 transporter permease C-terminal" evidence="7">
    <location>
        <begin position="747"/>
        <end position="859"/>
    </location>
</feature>
<organism evidence="9 10">
    <name type="scientific">Fulvivirga kasyanovii</name>
    <dbReference type="NCBI Taxonomy" id="396812"/>
    <lineage>
        <taxon>Bacteria</taxon>
        <taxon>Pseudomonadati</taxon>
        <taxon>Bacteroidota</taxon>
        <taxon>Cytophagia</taxon>
        <taxon>Cytophagales</taxon>
        <taxon>Fulvivirgaceae</taxon>
        <taxon>Fulvivirga</taxon>
    </lineage>
</organism>
<keyword evidence="5 6" id="KW-0472">Membrane</keyword>
<feature type="transmembrane region" description="Helical" evidence="6">
    <location>
        <begin position="788"/>
        <end position="810"/>
    </location>
</feature>
<evidence type="ECO:0000256" key="2">
    <source>
        <dbReference type="ARBA" id="ARBA00022475"/>
    </source>
</evidence>
<feature type="transmembrane region" description="Helical" evidence="6">
    <location>
        <begin position="412"/>
        <end position="435"/>
    </location>
</feature>
<feature type="domain" description="MacB-like periplasmic core" evidence="8">
    <location>
        <begin position="98"/>
        <end position="321"/>
    </location>
</feature>
<dbReference type="PANTHER" id="PTHR30572:SF18">
    <property type="entry name" value="ABC-TYPE MACROLIDE FAMILY EXPORT SYSTEM PERMEASE COMPONENT 2"/>
    <property type="match status" value="1"/>
</dbReference>
<keyword evidence="3 6" id="KW-0812">Transmembrane</keyword>